<evidence type="ECO:0000313" key="3">
    <source>
        <dbReference type="Proteomes" id="UP000319383"/>
    </source>
</evidence>
<evidence type="ECO:0000313" key="2">
    <source>
        <dbReference type="EMBL" id="QDU46958.1"/>
    </source>
</evidence>
<keyword evidence="1" id="KW-0812">Transmembrane</keyword>
<proteinExistence type="predicted"/>
<dbReference type="EMBL" id="CP036276">
    <property type="protein sequence ID" value="QDU46958.1"/>
    <property type="molecule type" value="Genomic_DNA"/>
</dbReference>
<gene>
    <name evidence="2" type="ORF">Mal52_54860</name>
</gene>
<feature type="transmembrane region" description="Helical" evidence="1">
    <location>
        <begin position="25"/>
        <end position="45"/>
    </location>
</feature>
<protein>
    <submittedName>
        <fullName evidence="2">Uncharacterized protein</fullName>
    </submittedName>
</protein>
<name>A0A517ZWY9_9PLAN</name>
<accession>A0A517ZWY9</accession>
<reference evidence="2 3" key="1">
    <citation type="submission" date="2019-02" db="EMBL/GenBank/DDBJ databases">
        <title>Deep-cultivation of Planctomycetes and their phenomic and genomic characterization uncovers novel biology.</title>
        <authorList>
            <person name="Wiegand S."/>
            <person name="Jogler M."/>
            <person name="Boedeker C."/>
            <person name="Pinto D."/>
            <person name="Vollmers J."/>
            <person name="Rivas-Marin E."/>
            <person name="Kohn T."/>
            <person name="Peeters S.H."/>
            <person name="Heuer A."/>
            <person name="Rast P."/>
            <person name="Oberbeckmann S."/>
            <person name="Bunk B."/>
            <person name="Jeske O."/>
            <person name="Meyerdierks A."/>
            <person name="Storesund J.E."/>
            <person name="Kallscheuer N."/>
            <person name="Luecker S."/>
            <person name="Lage O.M."/>
            <person name="Pohl T."/>
            <person name="Merkel B.J."/>
            <person name="Hornburger P."/>
            <person name="Mueller R.-W."/>
            <person name="Bruemmer F."/>
            <person name="Labrenz M."/>
            <person name="Spormann A.M."/>
            <person name="Op den Camp H."/>
            <person name="Overmann J."/>
            <person name="Amann R."/>
            <person name="Jetten M.S.M."/>
            <person name="Mascher T."/>
            <person name="Medema M.H."/>
            <person name="Devos D.P."/>
            <person name="Kaster A.-K."/>
            <person name="Ovreas L."/>
            <person name="Rohde M."/>
            <person name="Galperin M.Y."/>
            <person name="Jogler C."/>
        </authorList>
    </citation>
    <scope>NUCLEOTIDE SEQUENCE [LARGE SCALE GENOMIC DNA]</scope>
    <source>
        <strain evidence="2 3">Mal52</strain>
    </source>
</reference>
<dbReference type="Proteomes" id="UP000319383">
    <property type="component" value="Chromosome"/>
</dbReference>
<sequence>MFRMQLSAGVAIIDGLLNVGLSDSFTSVGLLQGVLTLTLGLIIAYQSVKRVSADEYKTAA</sequence>
<evidence type="ECO:0000256" key="1">
    <source>
        <dbReference type="SAM" id="Phobius"/>
    </source>
</evidence>
<keyword evidence="3" id="KW-1185">Reference proteome</keyword>
<dbReference type="RefSeq" id="WP_145379531.1">
    <property type="nucleotide sequence ID" value="NZ_CP036276.1"/>
</dbReference>
<keyword evidence="1" id="KW-0472">Membrane</keyword>
<organism evidence="2 3">
    <name type="scientific">Symmachiella dynata</name>
    <dbReference type="NCBI Taxonomy" id="2527995"/>
    <lineage>
        <taxon>Bacteria</taxon>
        <taxon>Pseudomonadati</taxon>
        <taxon>Planctomycetota</taxon>
        <taxon>Planctomycetia</taxon>
        <taxon>Planctomycetales</taxon>
        <taxon>Planctomycetaceae</taxon>
        <taxon>Symmachiella</taxon>
    </lineage>
</organism>
<dbReference type="KEGG" id="sdyn:Mal52_54860"/>
<keyword evidence="1" id="KW-1133">Transmembrane helix</keyword>
<dbReference type="AlphaFoldDB" id="A0A517ZWY9"/>